<evidence type="ECO:0000256" key="6">
    <source>
        <dbReference type="ARBA" id="ARBA00023015"/>
    </source>
</evidence>
<dbReference type="GO" id="GO:0000978">
    <property type="term" value="F:RNA polymerase II cis-regulatory region sequence-specific DNA binding"/>
    <property type="evidence" value="ECO:0007669"/>
    <property type="project" value="TreeGrafter"/>
</dbReference>
<dbReference type="SUPFAM" id="SSF57667">
    <property type="entry name" value="beta-beta-alpha zinc fingers"/>
    <property type="match status" value="3"/>
</dbReference>
<feature type="domain" description="C2H2-type" evidence="12">
    <location>
        <begin position="153"/>
        <end position="180"/>
    </location>
</feature>
<feature type="domain" description="C2H2-type" evidence="12">
    <location>
        <begin position="181"/>
        <end position="208"/>
    </location>
</feature>
<evidence type="ECO:0000313" key="13">
    <source>
        <dbReference type="Ensembl" id="ENSSAUP00010043214.1"/>
    </source>
</evidence>
<evidence type="ECO:0000256" key="4">
    <source>
        <dbReference type="ARBA" id="ARBA00022771"/>
    </source>
</evidence>
<evidence type="ECO:0000256" key="1">
    <source>
        <dbReference type="ARBA" id="ARBA00004123"/>
    </source>
</evidence>
<feature type="domain" description="C2H2-type" evidence="12">
    <location>
        <begin position="125"/>
        <end position="152"/>
    </location>
</feature>
<feature type="region of interest" description="Disordered" evidence="11">
    <location>
        <begin position="1"/>
        <end position="58"/>
    </location>
</feature>
<dbReference type="FunFam" id="3.30.160.60:FF:002716">
    <property type="entry name" value="Zinc finger protein 212"/>
    <property type="match status" value="1"/>
</dbReference>
<dbReference type="PROSITE" id="PS00028">
    <property type="entry name" value="ZINC_FINGER_C2H2_1"/>
    <property type="match status" value="4"/>
</dbReference>
<keyword evidence="4 10" id="KW-0863">Zinc-finger</keyword>
<dbReference type="GeneTree" id="ENSGT01150000286958"/>
<name>A0A671WWE2_SPAAU</name>
<keyword evidence="7" id="KW-0238">DNA-binding</keyword>
<dbReference type="PROSITE" id="PS50157">
    <property type="entry name" value="ZINC_FINGER_C2H2_2"/>
    <property type="match status" value="4"/>
</dbReference>
<keyword evidence="9" id="KW-0539">Nucleus</keyword>
<evidence type="ECO:0000256" key="10">
    <source>
        <dbReference type="PROSITE-ProRule" id="PRU00042"/>
    </source>
</evidence>
<feature type="compositionally biased region" description="Basic and acidic residues" evidence="11">
    <location>
        <begin position="1"/>
        <end position="27"/>
    </location>
</feature>
<protein>
    <recommendedName>
        <fullName evidence="12">C2H2-type domain-containing protein</fullName>
    </recommendedName>
</protein>
<dbReference type="PANTHER" id="PTHR23235:SF142">
    <property type="entry name" value="ZINC FINGER PROTEIN 384"/>
    <property type="match status" value="1"/>
</dbReference>
<proteinExistence type="predicted"/>
<reference evidence="13" key="2">
    <citation type="submission" date="2025-09" db="UniProtKB">
        <authorList>
            <consortium name="Ensembl"/>
        </authorList>
    </citation>
    <scope>IDENTIFICATION</scope>
</reference>
<dbReference type="FunFam" id="3.30.160.60:FF:000100">
    <property type="entry name" value="Zinc finger 45-like"/>
    <property type="match status" value="1"/>
</dbReference>
<comment type="subcellular location">
    <subcellularLocation>
        <location evidence="1">Nucleus</location>
    </subcellularLocation>
</comment>
<dbReference type="GO" id="GO:0005634">
    <property type="term" value="C:nucleus"/>
    <property type="evidence" value="ECO:0007669"/>
    <property type="project" value="UniProtKB-SubCell"/>
</dbReference>
<sequence>MGYGDRERERRLILHSEEGDLHQRETEENSTAKTEVDGEDCRGPEAVNDFDPESHDTTAHCCKPESDDSCDLGETRKPPSGLTLQQNDYVTVSDVEHKASQRAANCGHKRRLQDHSGLQTGTKVFSCSICGKKYPRKKSFKIHMRLHTEGKQYGCSVCGTRFAQRSNLNAHMKVHTGEKPFACSVCKTRFSRRNNLVQHMRTHTGEKPFNCSVCGKTFGQKTHLRRHLTLHTGEKPFSCTVAKQMTCFLTG</sequence>
<dbReference type="PANTHER" id="PTHR23235">
    <property type="entry name" value="KRUEPPEL-LIKE TRANSCRIPTION FACTOR"/>
    <property type="match status" value="1"/>
</dbReference>
<dbReference type="Gene3D" id="3.30.160.60">
    <property type="entry name" value="Classic Zinc Finger"/>
    <property type="match status" value="4"/>
</dbReference>
<evidence type="ECO:0000259" key="12">
    <source>
        <dbReference type="PROSITE" id="PS50157"/>
    </source>
</evidence>
<keyword evidence="6" id="KW-0805">Transcription regulation</keyword>
<dbReference type="FunFam" id="3.30.160.60:FF:000417">
    <property type="entry name" value="Zinc finger protein"/>
    <property type="match status" value="1"/>
</dbReference>
<evidence type="ECO:0000256" key="9">
    <source>
        <dbReference type="ARBA" id="ARBA00023242"/>
    </source>
</evidence>
<evidence type="ECO:0000256" key="7">
    <source>
        <dbReference type="ARBA" id="ARBA00023125"/>
    </source>
</evidence>
<keyword evidence="8" id="KW-0804">Transcription</keyword>
<dbReference type="SMART" id="SM00355">
    <property type="entry name" value="ZnF_C2H2"/>
    <property type="match status" value="4"/>
</dbReference>
<evidence type="ECO:0000256" key="2">
    <source>
        <dbReference type="ARBA" id="ARBA00022723"/>
    </source>
</evidence>
<dbReference type="Pfam" id="PF00096">
    <property type="entry name" value="zf-C2H2"/>
    <property type="match status" value="4"/>
</dbReference>
<evidence type="ECO:0000256" key="3">
    <source>
        <dbReference type="ARBA" id="ARBA00022737"/>
    </source>
</evidence>
<keyword evidence="2" id="KW-0479">Metal-binding</keyword>
<dbReference type="FunFam" id="3.30.160.60:FF:000875">
    <property type="entry name" value="zinc finger protein 236 isoform X7"/>
    <property type="match status" value="1"/>
</dbReference>
<dbReference type="GO" id="GO:0000981">
    <property type="term" value="F:DNA-binding transcription factor activity, RNA polymerase II-specific"/>
    <property type="evidence" value="ECO:0007669"/>
    <property type="project" value="TreeGrafter"/>
</dbReference>
<accession>A0A671WWE2</accession>
<dbReference type="OMA" id="NTRMSTG"/>
<dbReference type="InParanoid" id="A0A671WWE2"/>
<keyword evidence="3" id="KW-0677">Repeat</keyword>
<feature type="compositionally biased region" description="Basic and acidic residues" evidence="11">
    <location>
        <begin position="34"/>
        <end position="43"/>
    </location>
</feature>
<evidence type="ECO:0000256" key="5">
    <source>
        <dbReference type="ARBA" id="ARBA00022833"/>
    </source>
</evidence>
<dbReference type="InterPro" id="IPR013087">
    <property type="entry name" value="Znf_C2H2_type"/>
</dbReference>
<feature type="domain" description="C2H2-type" evidence="12">
    <location>
        <begin position="209"/>
        <end position="236"/>
    </location>
</feature>
<evidence type="ECO:0000313" key="14">
    <source>
        <dbReference type="Proteomes" id="UP000472265"/>
    </source>
</evidence>
<dbReference type="AlphaFoldDB" id="A0A671WWE2"/>
<organism evidence="13 14">
    <name type="scientific">Sparus aurata</name>
    <name type="common">Gilthead sea bream</name>
    <dbReference type="NCBI Taxonomy" id="8175"/>
    <lineage>
        <taxon>Eukaryota</taxon>
        <taxon>Metazoa</taxon>
        <taxon>Chordata</taxon>
        <taxon>Craniata</taxon>
        <taxon>Vertebrata</taxon>
        <taxon>Euteleostomi</taxon>
        <taxon>Actinopterygii</taxon>
        <taxon>Neopterygii</taxon>
        <taxon>Teleostei</taxon>
        <taxon>Neoteleostei</taxon>
        <taxon>Acanthomorphata</taxon>
        <taxon>Eupercaria</taxon>
        <taxon>Spariformes</taxon>
        <taxon>Sparidae</taxon>
        <taxon>Sparus</taxon>
    </lineage>
</organism>
<dbReference type="InterPro" id="IPR036236">
    <property type="entry name" value="Znf_C2H2_sf"/>
</dbReference>
<dbReference type="Proteomes" id="UP000472265">
    <property type="component" value="Unassembled WGS sequence"/>
</dbReference>
<evidence type="ECO:0000256" key="11">
    <source>
        <dbReference type="SAM" id="MobiDB-lite"/>
    </source>
</evidence>
<evidence type="ECO:0000256" key="8">
    <source>
        <dbReference type="ARBA" id="ARBA00023163"/>
    </source>
</evidence>
<dbReference type="Ensembl" id="ENSSAUT00010045487.1">
    <property type="protein sequence ID" value="ENSSAUP00010043214.1"/>
    <property type="gene ID" value="ENSSAUG00010018149.1"/>
</dbReference>
<dbReference type="GO" id="GO:0008270">
    <property type="term" value="F:zinc ion binding"/>
    <property type="evidence" value="ECO:0007669"/>
    <property type="project" value="UniProtKB-KW"/>
</dbReference>
<keyword evidence="14" id="KW-1185">Reference proteome</keyword>
<reference evidence="13" key="1">
    <citation type="submission" date="2025-08" db="UniProtKB">
        <authorList>
            <consortium name="Ensembl"/>
        </authorList>
    </citation>
    <scope>IDENTIFICATION</scope>
</reference>
<keyword evidence="5" id="KW-0862">Zinc</keyword>